<feature type="transmembrane region" description="Helical" evidence="7">
    <location>
        <begin position="43"/>
        <end position="60"/>
    </location>
</feature>
<dbReference type="PANTHER" id="PTHR30043">
    <property type="entry name" value="PHOSPHONATES TRANSPORT SYSTEM PERMEASE PROTEIN"/>
    <property type="match status" value="1"/>
</dbReference>
<dbReference type="Pfam" id="PF00528">
    <property type="entry name" value="BPD_transp_1"/>
    <property type="match status" value="2"/>
</dbReference>
<feature type="transmembrane region" description="Helical" evidence="7">
    <location>
        <begin position="142"/>
        <end position="163"/>
    </location>
</feature>
<evidence type="ECO:0000313" key="10">
    <source>
        <dbReference type="Proteomes" id="UP000812267"/>
    </source>
</evidence>
<keyword evidence="4 7" id="KW-0812">Transmembrane</keyword>
<evidence type="ECO:0000256" key="1">
    <source>
        <dbReference type="ARBA" id="ARBA00004651"/>
    </source>
</evidence>
<comment type="subcellular location">
    <subcellularLocation>
        <location evidence="1 7">Cell membrane</location>
        <topology evidence="1 7">Multi-pass membrane protein</topology>
    </subcellularLocation>
</comment>
<evidence type="ECO:0000256" key="6">
    <source>
        <dbReference type="ARBA" id="ARBA00023136"/>
    </source>
</evidence>
<dbReference type="Proteomes" id="UP000812267">
    <property type="component" value="Unassembled WGS sequence"/>
</dbReference>
<feature type="transmembrane region" description="Helical" evidence="7">
    <location>
        <begin position="272"/>
        <end position="291"/>
    </location>
</feature>
<dbReference type="PROSITE" id="PS50928">
    <property type="entry name" value="ABC_TM1"/>
    <property type="match status" value="2"/>
</dbReference>
<evidence type="ECO:0000256" key="5">
    <source>
        <dbReference type="ARBA" id="ARBA00022989"/>
    </source>
</evidence>
<evidence type="ECO:0000256" key="4">
    <source>
        <dbReference type="ARBA" id="ARBA00022692"/>
    </source>
</evidence>
<keyword evidence="6 7" id="KW-0472">Membrane</keyword>
<sequence>MRTNRIGTKNSVAKISKFYKYQYISAYSDKTTGWKINPIFKRIAIFLIVAGICTLIAFQVKNINFTNSDLILKKLWKLFIFSNKSTVNGSATGIYTDLWKDSFYSLWITIKLALAGTFTGFALAIITAVLSFKAVTNKFVAYVFKLTILFLRAIPEIVFILLITNTFRNEISLMIVYLWFTWLWLHKYYIEILQNVDLNPYYLSINQGNTKFKAFIKEIWPRINNRIFALFIFSFESNIRWAAILGALSLPGIGVLINYASEKTIRFTQLGIPLLVLMGFIIFLEIINILFKNYLFETKSKSYIQKYKFKTLEYQRLAKTINFRKLIMTSIFLICTVITIWTVTSTPIWFFNLSETKLFFNAFFHPDFSGFKLNSWDHNFNPFLMIWESISFTIMALTICTFFTFISVRLQSIRLNKAWFSVFWRGFNALIRLIPTVVYFYVFLPILTASPFFLIIIILGLHEMSSKSKQLVEAVDNLDEEIITNMRMQGYSNNQIYLKFIIPSLKREIISLTIFYFELIFRNSITYAVFAQNELSIGNNIYKNLDGKTNFNPQLAMGYIWIATISILTINICGYTILNWNKIQPNLFKRTKMLSN</sequence>
<evidence type="ECO:0000259" key="8">
    <source>
        <dbReference type="PROSITE" id="PS50928"/>
    </source>
</evidence>
<reference evidence="9" key="1">
    <citation type="submission" date="2021-06" db="EMBL/GenBank/DDBJ databases">
        <title>Novel Mycoplasma species detected in California sea lions (Zalophus californianus) from the USA.</title>
        <authorList>
            <person name="Volokhov D.V."/>
            <person name="Furtak V.A."/>
            <person name="Zagorodnyaya T.A."/>
        </authorList>
    </citation>
    <scope>NUCLEOTIDE SEQUENCE [LARGE SCALE GENOMIC DNA]</scope>
    <source>
        <strain evidence="9">CSL 4779</strain>
    </source>
</reference>
<feature type="transmembrane region" description="Helical" evidence="7">
    <location>
        <begin position="104"/>
        <end position="130"/>
    </location>
</feature>
<evidence type="ECO:0000256" key="2">
    <source>
        <dbReference type="ARBA" id="ARBA00022448"/>
    </source>
</evidence>
<dbReference type="InterPro" id="IPR000515">
    <property type="entry name" value="MetI-like"/>
</dbReference>
<keyword evidence="3" id="KW-1003">Cell membrane</keyword>
<feature type="transmembrane region" description="Helical" evidence="7">
    <location>
        <begin position="559"/>
        <end position="580"/>
    </location>
</feature>
<evidence type="ECO:0000313" key="9">
    <source>
        <dbReference type="EMBL" id="MBU4693799.1"/>
    </source>
</evidence>
<proteinExistence type="inferred from homology"/>
<feature type="transmembrane region" description="Helical" evidence="7">
    <location>
        <begin position="326"/>
        <end position="351"/>
    </location>
</feature>
<feature type="domain" description="ABC transmembrane type-1" evidence="8">
    <location>
        <begin position="106"/>
        <end position="291"/>
    </location>
</feature>
<dbReference type="EMBL" id="JAHMHK010000004">
    <property type="protein sequence ID" value="MBU4693799.1"/>
    <property type="molecule type" value="Genomic_DNA"/>
</dbReference>
<dbReference type="PANTHER" id="PTHR30043:SF1">
    <property type="entry name" value="ABC TRANSPORT SYSTEM PERMEASE PROTEIN P69"/>
    <property type="match status" value="1"/>
</dbReference>
<comment type="caution">
    <text evidence="9">The sequence shown here is derived from an EMBL/GenBank/DDBJ whole genome shotgun (WGS) entry which is preliminary data.</text>
</comment>
<feature type="transmembrane region" description="Helical" evidence="7">
    <location>
        <begin position="440"/>
        <end position="461"/>
    </location>
</feature>
<feature type="transmembrane region" description="Helical" evidence="7">
    <location>
        <begin position="384"/>
        <end position="406"/>
    </location>
</feature>
<accession>A0ABS6DTN6</accession>
<gene>
    <name evidence="9" type="ORF">KQ878_02780</name>
</gene>
<evidence type="ECO:0000256" key="7">
    <source>
        <dbReference type="RuleBase" id="RU363032"/>
    </source>
</evidence>
<feature type="transmembrane region" description="Helical" evidence="7">
    <location>
        <begin position="241"/>
        <end position="260"/>
    </location>
</feature>
<protein>
    <submittedName>
        <fullName evidence="9">ABC transporter permease subunit</fullName>
    </submittedName>
</protein>
<evidence type="ECO:0000256" key="3">
    <source>
        <dbReference type="ARBA" id="ARBA00022475"/>
    </source>
</evidence>
<name>A0ABS6DTN6_9MOLU</name>
<organism evidence="9 10">
    <name type="scientific">Mycoplasma zalophidermidis</name>
    <dbReference type="NCBI Taxonomy" id="398174"/>
    <lineage>
        <taxon>Bacteria</taxon>
        <taxon>Bacillati</taxon>
        <taxon>Mycoplasmatota</taxon>
        <taxon>Mollicutes</taxon>
        <taxon>Mycoplasmataceae</taxon>
        <taxon>Mycoplasma</taxon>
    </lineage>
</organism>
<keyword evidence="2 7" id="KW-0813">Transport</keyword>
<dbReference type="RefSeq" id="WP_216505592.1">
    <property type="nucleotide sequence ID" value="NZ_JAHMHJ010000004.1"/>
</dbReference>
<keyword evidence="5 7" id="KW-1133">Transmembrane helix</keyword>
<dbReference type="CDD" id="cd06261">
    <property type="entry name" value="TM_PBP2"/>
    <property type="match status" value="1"/>
</dbReference>
<keyword evidence="10" id="KW-1185">Reference proteome</keyword>
<feature type="domain" description="ABC transmembrane type-1" evidence="8">
    <location>
        <begin position="386"/>
        <end position="572"/>
    </location>
</feature>
<feature type="transmembrane region" description="Helical" evidence="7">
    <location>
        <begin position="169"/>
        <end position="185"/>
    </location>
</feature>
<comment type="similarity">
    <text evidence="7">Belongs to the binding-protein-dependent transport system permease family.</text>
</comment>